<dbReference type="KEGG" id="arf:AR1Y2_2661"/>
<name>A0A4P8IH11_9FIRM</name>
<dbReference type="Proteomes" id="UP000298653">
    <property type="component" value="Chromosome"/>
</dbReference>
<proteinExistence type="predicted"/>
<dbReference type="EMBL" id="CP040058">
    <property type="protein sequence ID" value="QCP36115.1"/>
    <property type="molecule type" value="Genomic_DNA"/>
</dbReference>
<dbReference type="RefSeq" id="WP_137329392.1">
    <property type="nucleotide sequence ID" value="NZ_CP040058.1"/>
</dbReference>
<reference evidence="1 2" key="1">
    <citation type="submission" date="2019-05" db="EMBL/GenBank/DDBJ databases">
        <title>Complete genome sequencing of Anaerostipes rhamnosivorans.</title>
        <authorList>
            <person name="Bui T.P.N."/>
            <person name="de Vos W.M."/>
        </authorList>
    </citation>
    <scope>NUCLEOTIDE SEQUENCE [LARGE SCALE GENOMIC DNA]</scope>
    <source>
        <strain evidence="1 2">1y2</strain>
    </source>
</reference>
<evidence type="ECO:0000313" key="1">
    <source>
        <dbReference type="EMBL" id="QCP36115.1"/>
    </source>
</evidence>
<sequence length="68" mass="7521">MNTEKEQRDALKEACKKKGMKVLNESAGMEKEDAIIALSKDRISKDPLTAAITIKNNGDKTVIITDEE</sequence>
<accession>A0A4P8IH11</accession>
<protein>
    <submittedName>
        <fullName evidence="1">Uncharacterized protein</fullName>
    </submittedName>
</protein>
<gene>
    <name evidence="1" type="ORF">AR1Y2_2661</name>
</gene>
<organism evidence="1 2">
    <name type="scientific">Anaerostipes rhamnosivorans</name>
    <dbReference type="NCBI Taxonomy" id="1229621"/>
    <lineage>
        <taxon>Bacteria</taxon>
        <taxon>Bacillati</taxon>
        <taxon>Bacillota</taxon>
        <taxon>Clostridia</taxon>
        <taxon>Lachnospirales</taxon>
        <taxon>Lachnospiraceae</taxon>
        <taxon>Anaerostipes</taxon>
    </lineage>
</organism>
<evidence type="ECO:0000313" key="2">
    <source>
        <dbReference type="Proteomes" id="UP000298653"/>
    </source>
</evidence>
<keyword evidence="2" id="KW-1185">Reference proteome</keyword>
<dbReference type="AlphaFoldDB" id="A0A4P8IH11"/>